<reference evidence="2" key="1">
    <citation type="submission" date="2022-04" db="EMBL/GenBank/DDBJ databases">
        <authorList>
            <person name="Xu L."/>
            <person name="Lv Z."/>
        </authorList>
    </citation>
    <scope>NUCLEOTIDE SEQUENCE</scope>
    <source>
        <strain evidence="2">LV_2022a</strain>
    </source>
</reference>
<proteinExistence type="predicted"/>
<dbReference type="Proteomes" id="UP001292079">
    <property type="component" value="Unassembled WGS sequence"/>
</dbReference>
<evidence type="ECO:0000313" key="3">
    <source>
        <dbReference type="Proteomes" id="UP001292079"/>
    </source>
</evidence>
<comment type="caution">
    <text evidence="2">The sequence shown here is derived from an EMBL/GenBank/DDBJ whole genome shotgun (WGS) entry which is preliminary data.</text>
</comment>
<dbReference type="EMBL" id="JALJAT010000005">
    <property type="protein sequence ID" value="KAK4469626.1"/>
    <property type="molecule type" value="Genomic_DNA"/>
</dbReference>
<keyword evidence="3" id="KW-1185">Reference proteome</keyword>
<feature type="transmembrane region" description="Helical" evidence="1">
    <location>
        <begin position="322"/>
        <end position="340"/>
    </location>
</feature>
<protein>
    <recommendedName>
        <fullName evidence="4">G-protein coupled receptors family 1 profile domain-containing protein</fullName>
    </recommendedName>
</protein>
<feature type="transmembrane region" description="Helical" evidence="1">
    <location>
        <begin position="171"/>
        <end position="196"/>
    </location>
</feature>
<evidence type="ECO:0000256" key="1">
    <source>
        <dbReference type="SAM" id="Phobius"/>
    </source>
</evidence>
<organism evidence="2 3">
    <name type="scientific">Schistosoma mekongi</name>
    <name type="common">Parasitic worm</name>
    <dbReference type="NCBI Taxonomy" id="38744"/>
    <lineage>
        <taxon>Eukaryota</taxon>
        <taxon>Metazoa</taxon>
        <taxon>Spiralia</taxon>
        <taxon>Lophotrochozoa</taxon>
        <taxon>Platyhelminthes</taxon>
        <taxon>Trematoda</taxon>
        <taxon>Digenea</taxon>
        <taxon>Strigeidida</taxon>
        <taxon>Schistosomatoidea</taxon>
        <taxon>Schistosomatidae</taxon>
        <taxon>Schistosoma</taxon>
    </lineage>
</organism>
<dbReference type="InterPro" id="IPR052954">
    <property type="entry name" value="GPCR-Ligand_Int"/>
</dbReference>
<dbReference type="PANTHER" id="PTHR46641:SF2">
    <property type="entry name" value="FMRFAMIDE RECEPTOR"/>
    <property type="match status" value="1"/>
</dbReference>
<dbReference type="PANTHER" id="PTHR46641">
    <property type="entry name" value="FMRFAMIDE RECEPTOR-RELATED"/>
    <property type="match status" value="1"/>
</dbReference>
<feature type="transmembrane region" description="Helical" evidence="1">
    <location>
        <begin position="139"/>
        <end position="159"/>
    </location>
</feature>
<keyword evidence="1" id="KW-1133">Transmembrane helix</keyword>
<feature type="transmembrane region" description="Helical" evidence="1">
    <location>
        <begin position="261"/>
        <end position="281"/>
    </location>
</feature>
<accession>A0AAE1Z8K7</accession>
<dbReference type="Gene3D" id="1.20.1070.10">
    <property type="entry name" value="Rhodopsin 7-helix transmembrane proteins"/>
    <property type="match status" value="1"/>
</dbReference>
<dbReference type="SUPFAM" id="SSF81321">
    <property type="entry name" value="Family A G protein-coupled receptor-like"/>
    <property type="match status" value="1"/>
</dbReference>
<dbReference type="AlphaFoldDB" id="A0AAE1Z8K7"/>
<evidence type="ECO:0008006" key="4">
    <source>
        <dbReference type="Google" id="ProtNLM"/>
    </source>
</evidence>
<gene>
    <name evidence="2" type="ORF">MN116_007159</name>
</gene>
<keyword evidence="1" id="KW-0472">Membrane</keyword>
<name>A0AAE1Z8K7_SCHME</name>
<feature type="transmembrane region" description="Helical" evidence="1">
    <location>
        <begin position="216"/>
        <end position="240"/>
    </location>
</feature>
<evidence type="ECO:0000313" key="2">
    <source>
        <dbReference type="EMBL" id="KAK4469626.1"/>
    </source>
</evidence>
<keyword evidence="1" id="KW-0812">Transmembrane</keyword>
<sequence>MDQLNRIDELPTVEDVYKHSYEVYQNYSFDVLKYKEFCQYGLAESIKKVQDWCIHLQCLDPLDPCVPMSAAEYEQKKIKLITPVTSSYIDVSPSINQSMSNYSSVSIFEYMQQIGNNITGCYDDYICDKPCNSYPNHCILGVVCFTLCLCGIVSNLVLFPAYNFGLNRSGATVYLSAMALFDCIFMGLSLLINVIHYLPSSFTEQMEMYGQFSGYLIPYGLPVFHICELLVVWLTIALLVNRLLYLKWGPHSKSLCSQVESVKIITAIFLLCIAYMGGKFFEYTCVEYPEKKVVRVLLTQLGKMEMFRDIMDNWLKVPLEMFLPYLACGLLITIIVLKMVNLHTSKWKAVASLCNDTACACVCRTGVCGKECREGVKSSDLSKSWSSNFNNQESSEKIMTAAKLSTLDKNVTYQKSFTTANDNITNLDPIEQELAYLFFQLPQLDETRENANVITTVCIGLILLICKIPKFLLHIISTENYITYDPEVFRMINQLLDTMFAACKPMICILVGAHYRQALMTPSKCCPPNDNTTVTTTLVTNIRDSMMIKDNNSEVLTRRESMNAQSTVVQQPEILVTTEYGVKNAGNQ</sequence>
<reference evidence="2" key="2">
    <citation type="journal article" date="2023" name="Infect Dis Poverty">
        <title>Chromosome-scale genome of the human blood fluke Schistosoma mekongi and its implications for public health.</title>
        <authorList>
            <person name="Zhou M."/>
            <person name="Xu L."/>
            <person name="Xu D."/>
            <person name="Chen W."/>
            <person name="Khan J."/>
            <person name="Hu Y."/>
            <person name="Huang H."/>
            <person name="Wei H."/>
            <person name="Zhang Y."/>
            <person name="Chusongsang P."/>
            <person name="Tanasarnprasert K."/>
            <person name="Hu X."/>
            <person name="Limpanont Y."/>
            <person name="Lv Z."/>
        </authorList>
    </citation>
    <scope>NUCLEOTIDE SEQUENCE</scope>
    <source>
        <strain evidence="2">LV_2022a</strain>
    </source>
</reference>